<feature type="transmembrane region" description="Helical" evidence="3">
    <location>
        <begin position="193"/>
        <end position="213"/>
    </location>
</feature>
<evidence type="ECO:0000313" key="4">
    <source>
        <dbReference type="Proteomes" id="UP000515153"/>
    </source>
</evidence>
<feature type="transmembrane region" description="Helical" evidence="3">
    <location>
        <begin position="112"/>
        <end position="131"/>
    </location>
</feature>
<feature type="compositionally biased region" description="Basic and acidic residues" evidence="2">
    <location>
        <begin position="470"/>
        <end position="482"/>
    </location>
</feature>
<dbReference type="KEGG" id="pgri:PgNI_04223"/>
<feature type="region of interest" description="Disordered" evidence="2">
    <location>
        <begin position="246"/>
        <end position="275"/>
    </location>
</feature>
<feature type="region of interest" description="Disordered" evidence="2">
    <location>
        <begin position="1979"/>
        <end position="2028"/>
    </location>
</feature>
<feature type="compositionally biased region" description="Low complexity" evidence="2">
    <location>
        <begin position="2511"/>
        <end position="2527"/>
    </location>
</feature>
<dbReference type="RefSeq" id="XP_030983389.1">
    <property type="nucleotide sequence ID" value="XM_031124274.1"/>
</dbReference>
<reference evidence="5" key="2">
    <citation type="submission" date="2019-10" db="EMBL/GenBank/DDBJ databases">
        <authorList>
            <consortium name="NCBI Genome Project"/>
        </authorList>
    </citation>
    <scope>NUCLEOTIDE SEQUENCE</scope>
    <source>
        <strain evidence="5">NI907</strain>
    </source>
</reference>
<feature type="region of interest" description="Disordered" evidence="2">
    <location>
        <begin position="435"/>
        <end position="623"/>
    </location>
</feature>
<keyword evidence="1" id="KW-0175">Coiled coil</keyword>
<keyword evidence="3" id="KW-1133">Transmembrane helix</keyword>
<gene>
    <name evidence="5" type="ORF">PgNI_04223</name>
</gene>
<evidence type="ECO:0000313" key="5">
    <source>
        <dbReference type="RefSeq" id="XP_030983389.1"/>
    </source>
</evidence>
<feature type="region of interest" description="Disordered" evidence="2">
    <location>
        <begin position="2114"/>
        <end position="2134"/>
    </location>
</feature>
<feature type="region of interest" description="Disordered" evidence="2">
    <location>
        <begin position="857"/>
        <end position="876"/>
    </location>
</feature>
<feature type="compositionally biased region" description="Polar residues" evidence="2">
    <location>
        <begin position="454"/>
        <end position="464"/>
    </location>
</feature>
<feature type="transmembrane region" description="Helical" evidence="3">
    <location>
        <begin position="143"/>
        <end position="166"/>
    </location>
</feature>
<feature type="region of interest" description="Disordered" evidence="2">
    <location>
        <begin position="400"/>
        <end position="420"/>
    </location>
</feature>
<reference evidence="5" key="1">
    <citation type="journal article" date="2019" name="Mol. Biol. Evol.">
        <title>Blast fungal genomes show frequent chromosomal changes, gene gains and losses, and effector gene turnover.</title>
        <authorList>
            <person name="Gomez Luciano L.B."/>
            <person name="Jason Tsai I."/>
            <person name="Chuma I."/>
            <person name="Tosa Y."/>
            <person name="Chen Y.H."/>
            <person name="Li J.Y."/>
            <person name="Li M.Y."/>
            <person name="Jade Lu M.Y."/>
            <person name="Nakayashiki H."/>
            <person name="Li W.H."/>
        </authorList>
    </citation>
    <scope>NUCLEOTIDE SEQUENCE</scope>
    <source>
        <strain evidence="5">NI907</strain>
    </source>
</reference>
<name>A0A6P8B8Q7_PYRGI</name>
<feature type="region of interest" description="Disordered" evidence="2">
    <location>
        <begin position="2419"/>
        <end position="2439"/>
    </location>
</feature>
<feature type="compositionally biased region" description="Polar residues" evidence="2">
    <location>
        <begin position="1916"/>
        <end position="1929"/>
    </location>
</feature>
<keyword evidence="3" id="KW-0812">Transmembrane</keyword>
<organism evidence="4 5">
    <name type="scientific">Pyricularia grisea</name>
    <name type="common">Crabgrass-specific blast fungus</name>
    <name type="synonym">Magnaporthe grisea</name>
    <dbReference type="NCBI Taxonomy" id="148305"/>
    <lineage>
        <taxon>Eukaryota</taxon>
        <taxon>Fungi</taxon>
        <taxon>Dikarya</taxon>
        <taxon>Ascomycota</taxon>
        <taxon>Pezizomycotina</taxon>
        <taxon>Sordariomycetes</taxon>
        <taxon>Sordariomycetidae</taxon>
        <taxon>Magnaporthales</taxon>
        <taxon>Pyriculariaceae</taxon>
        <taxon>Pyricularia</taxon>
    </lineage>
</organism>
<keyword evidence="3" id="KW-0472">Membrane</keyword>
<dbReference type="Proteomes" id="UP000515153">
    <property type="component" value="Unplaced"/>
</dbReference>
<feature type="compositionally biased region" description="Polar residues" evidence="2">
    <location>
        <begin position="539"/>
        <end position="556"/>
    </location>
</feature>
<accession>A0A6P8B8Q7</accession>
<feature type="coiled-coil region" evidence="1">
    <location>
        <begin position="903"/>
        <end position="930"/>
    </location>
</feature>
<feature type="transmembrane region" description="Helical" evidence="3">
    <location>
        <begin position="220"/>
        <end position="242"/>
    </location>
</feature>
<feature type="region of interest" description="Disordered" evidence="2">
    <location>
        <begin position="961"/>
        <end position="986"/>
    </location>
</feature>
<feature type="compositionally biased region" description="Acidic residues" evidence="2">
    <location>
        <begin position="1450"/>
        <end position="1476"/>
    </location>
</feature>
<keyword evidence="4" id="KW-1185">Reference proteome</keyword>
<proteinExistence type="predicted"/>
<evidence type="ECO:0000256" key="3">
    <source>
        <dbReference type="SAM" id="Phobius"/>
    </source>
</evidence>
<dbReference type="GeneID" id="41959183"/>
<feature type="region of interest" description="Disordered" evidence="2">
    <location>
        <begin position="1443"/>
        <end position="1476"/>
    </location>
</feature>
<feature type="region of interest" description="Disordered" evidence="2">
    <location>
        <begin position="671"/>
        <end position="749"/>
    </location>
</feature>
<feature type="region of interest" description="Disordered" evidence="2">
    <location>
        <begin position="1337"/>
        <end position="1364"/>
    </location>
</feature>
<feature type="compositionally biased region" description="Polar residues" evidence="2">
    <location>
        <begin position="736"/>
        <end position="749"/>
    </location>
</feature>
<feature type="compositionally biased region" description="Low complexity" evidence="2">
    <location>
        <begin position="704"/>
        <end position="723"/>
    </location>
</feature>
<feature type="transmembrane region" description="Helical" evidence="3">
    <location>
        <begin position="45"/>
        <end position="63"/>
    </location>
</feature>
<feature type="compositionally biased region" description="Basic and acidic residues" evidence="2">
    <location>
        <begin position="1346"/>
        <end position="1358"/>
    </location>
</feature>
<feature type="region of interest" description="Disordered" evidence="2">
    <location>
        <begin position="1904"/>
        <end position="1929"/>
    </location>
</feature>
<evidence type="ECO:0000256" key="1">
    <source>
        <dbReference type="SAM" id="Coils"/>
    </source>
</evidence>
<reference evidence="5" key="3">
    <citation type="submission" date="2025-08" db="UniProtKB">
        <authorList>
            <consortium name="RefSeq"/>
        </authorList>
    </citation>
    <scope>IDENTIFICATION</scope>
    <source>
        <strain evidence="5">NI907</strain>
    </source>
</reference>
<protein>
    <submittedName>
        <fullName evidence="5">Uncharacterized protein</fullName>
    </submittedName>
</protein>
<feature type="transmembrane region" description="Helical" evidence="3">
    <location>
        <begin position="6"/>
        <end position="33"/>
    </location>
</feature>
<feature type="region of interest" description="Disordered" evidence="2">
    <location>
        <begin position="2498"/>
        <end position="2545"/>
    </location>
</feature>
<feature type="compositionally biased region" description="Polar residues" evidence="2">
    <location>
        <begin position="2015"/>
        <end position="2027"/>
    </location>
</feature>
<feature type="compositionally biased region" description="Polar residues" evidence="2">
    <location>
        <begin position="257"/>
        <end position="273"/>
    </location>
</feature>
<evidence type="ECO:0000256" key="2">
    <source>
        <dbReference type="SAM" id="MobiDB-lite"/>
    </source>
</evidence>
<feature type="region of interest" description="Disordered" evidence="2">
    <location>
        <begin position="768"/>
        <end position="811"/>
    </location>
</feature>
<sequence length="2545" mass="279129">MATPGGVSALVAAFAFGIVVNAASAALFLSIKAGNGSIFRDGQRLVLATFLLSAALWAQIGFITTAVDVNAASACSITAIFTTVFDQLARFSIEQFLLWAINSGTPVGVGQYFQQAVLLARFAVGFVFVGFTRRQSTEVCAPVSSMLPIAIIVVGLDVVILAMLTARAYTIGVFSSAKASPDSVRIGAARGKAIVAILVGFAIWTATSVTLHIGQPTIDLILRTALPAAGITILIIIVTSSIDSFATEPKPRHSRQPESPTRQLDTRDLTTAGSEEYPPIHYEDLKRDDTNVYVQPRAIGGGMGNTTMIGVGGQPVTGVLFPPMRAVTEPITPGARKAGVPVKKAAFDANGKLIISQPILEATGDLNPLNKIPTMDLAKAAEMDRERRQEALQLLQRESALIAKRPAPQPPRANSPEDSLMRARSLKRKTNMTLSGGIVGQATMTRAEPMPVPMQTSATTTSAELSPGVEEIRRRSPRHNPEAESLSAMPSRTELSPRRRSQDSEVLPSRSPSHRSRKTPSPPPARTPQDAPPKVIGAPTNTDRANMAPTANQFQSAFYAPIRPSRQRSKSEAKTDPEAPQTQLQRRPTIGLPGNPRAKATAMPAATSGTDDAESKQAQQQQQQQTIMFVNNITYNDPETVQNIIDEANNNMIMDDHMDDFPLKKRTNSMVHRPRPIPRKPEKDRVIFPAEPSPNQMRHRRSKSGGSLASRRSVLRSAPGSPTQLPPLPPCPKSANGVTRPQPNDTKSMTFDEKMDLFYAVDKPVTPRPAVPPVPSNFFEMSDTNTLHEDEDDRKSRATHRTTRSSFKTESVLDFSPTEPAGIRQAQGSTNVATSEHEDLYFISGIEETVPQNRPSIGNASKRASSPVIPPVRDSAWTDASDTKAWTEAETAWGSLHSPVVAINIQKEKAKELEIARASAQEEAKDDQRLRPNANIVSELFDNRDDGRETMVFMLDPSMVQEQSQNVKEEQPQNVEEVKEEEPMQEVKEEQFEQEVFTADDEMTLPSTVFPGWHRRVGDDCPTFSERKEKMRSRMPPPIPLLLRQPSTRNPVIVKAAEPSPLESPEQALQMIQAQLRKIDQPNRDSYESQGTRNALLENLEKEMDVQQGHWEDMKHGLRDSLSTVRTSLTIESRPQSLARSPFLDAARASMTISSERKTTRRSVATIKSSRWQDRLAEAEEEYADNAPERLATRDRNFLTLSQMGSPTPPDTDDSQDHKDYKSLNAEVNDRLENESVGAYTANLNQVASPKALWRPVTQQTATPAVSLLWAHIPAQSTQVQASPIDQGSSARTAPRKDFEPLTIESRQLWQQSCNATKRSPSGLWQPPYAQRQSAIAAKTPAPSKVVKEEPRAVEKPTRPVTVRPPRRSRRITLLPDIIEDPQPLPDKRGTLGIFQFPWGEKSDTGVVQPRQNMFAIPGTMASGGPALSAALQARAREIEETEYSSSFFDDYEDEDDGDNIDDSEEEGENSGDDFDETTLWEIASLLKTDSIPSKNSLLPPRDVSTSSVVDDYMEEVDDARESIVVGLEEILEEDEEVAAQSTVVPALWTPALSVQEKRRSQHGLGVSQPDSVTWKSYDNISETIRSQPRQSQIEPIETDQLWSSAGSTKKSVVVAMWSAATVVSQVKGNHGKGLPQPDASTWAMYDAVQETVRSKPRVPEEPLVIESTSLWQSAGQSVKKATAMWSAARVVSHVKGNHGKGVSQPDEATWSKYDVVRETSRAKPRQTEPATIESQALWVDSPPVSPKAEINWSQAGSKAVSSPKAPMLAPAVATAGVWSASSVVPKARGNHDKGVAQTHEWDLYNVATETIRAKPRQAEPAIIESQTLWVESTPVSPKTQIDWSQASSSAKASITAASTVATTGVWSASSVVQRVRGDHGKGLAQQSDWELYSAATETIRTKPRQSEPAIIESSDLWSSSAQPSRTEVNWSQVGITVQSSPKTTVGTWTAASVATTIRGEHGKGLSQPADWNMYDAATETSRAKPRQAEPATIESSSLWASPPQSPQAARDWSTVGSTSTPQSPMSDASAVSSVSAVATFGVWTATTALKARGEHNKGLPQPENWELYDATTETVRAKPRKAELAAVESTSMWSEPTPAKTVTDWSKVAVIKPPKVPESPKSRPSTPVRKVRSRANTISPAHSLLSTPTSTPRIRTDNWPLWPLWTPVPRTPIVFKNNGGLFQPCPPKPNRRTTDEEPAAMEMERYIRGPDYKELDKLESTAMWTLPAAAKAQETNWIKAASSSRMEKKVATAAQWELELNEAVEKSYPSDWMPRMSASVDDWDAALKVAVMLSQIPDHEFPIEEAPAQKPKAPVDYSHRRVSADDWDAALEVALMMSNLPEPNHPVAPVKTKSPVDRSHRNVTAADWAAALEVAIGMSEPVAAQQAAYGERMPTGFSADNDIMAQIRALEEERMFAEQQAERGSMFPGSYQQSQEGQFQPLVPQVAPLSQENNYWTPQDQQQYDSYPAQGQYVDYSAQQQFAAPAAPQQTTYPSVFVGADGQIYHYPSQPVEEPQPQQQQQQQQPNEDEQATQGMGNRVTLKY</sequence>